<keyword evidence="3" id="KW-1185">Reference proteome</keyword>
<feature type="domain" description="Cupin type-2" evidence="1">
    <location>
        <begin position="43"/>
        <end position="93"/>
    </location>
</feature>
<dbReference type="InterPro" id="IPR011051">
    <property type="entry name" value="RmlC_Cupin_sf"/>
</dbReference>
<dbReference type="SUPFAM" id="SSF51182">
    <property type="entry name" value="RmlC-like cupins"/>
    <property type="match status" value="1"/>
</dbReference>
<protein>
    <submittedName>
        <fullName evidence="2">Mannose-6-phosphate isomerase-like protein (Cupin superfamily)</fullName>
    </submittedName>
</protein>
<evidence type="ECO:0000259" key="1">
    <source>
        <dbReference type="Pfam" id="PF07883"/>
    </source>
</evidence>
<dbReference type="RefSeq" id="WP_184923298.1">
    <property type="nucleotide sequence ID" value="NZ_JACHJR010000001.1"/>
</dbReference>
<comment type="caution">
    <text evidence="2">The sequence shown here is derived from an EMBL/GenBank/DDBJ whole genome shotgun (WGS) entry which is preliminary data.</text>
</comment>
<proteinExistence type="predicted"/>
<dbReference type="Proteomes" id="UP000573327">
    <property type="component" value="Unassembled WGS sequence"/>
</dbReference>
<sequence length="101" mass="10739">MSVVDLLTTAADLPRAWSSRRLGQVGTATVKVLRMDELPVVAESHGADESLLVLDGHLELELDGTPVTLRAGELCMVPAGTAHRVRPGSRGTLVIVELTEN</sequence>
<accession>A0A7W7WLL5</accession>
<dbReference type="Pfam" id="PF07883">
    <property type="entry name" value="Cupin_2"/>
    <property type="match status" value="1"/>
</dbReference>
<dbReference type="GO" id="GO:0016853">
    <property type="term" value="F:isomerase activity"/>
    <property type="evidence" value="ECO:0007669"/>
    <property type="project" value="UniProtKB-KW"/>
</dbReference>
<organism evidence="2 3">
    <name type="scientific">Kitasatospora gansuensis</name>
    <dbReference type="NCBI Taxonomy" id="258050"/>
    <lineage>
        <taxon>Bacteria</taxon>
        <taxon>Bacillati</taxon>
        <taxon>Actinomycetota</taxon>
        <taxon>Actinomycetes</taxon>
        <taxon>Kitasatosporales</taxon>
        <taxon>Streptomycetaceae</taxon>
        <taxon>Kitasatospora</taxon>
    </lineage>
</organism>
<evidence type="ECO:0000313" key="2">
    <source>
        <dbReference type="EMBL" id="MBB4951388.1"/>
    </source>
</evidence>
<dbReference type="Gene3D" id="2.60.120.10">
    <property type="entry name" value="Jelly Rolls"/>
    <property type="match status" value="1"/>
</dbReference>
<reference evidence="2 3" key="1">
    <citation type="submission" date="2020-08" db="EMBL/GenBank/DDBJ databases">
        <title>Sequencing the genomes of 1000 actinobacteria strains.</title>
        <authorList>
            <person name="Klenk H.-P."/>
        </authorList>
    </citation>
    <scope>NUCLEOTIDE SEQUENCE [LARGE SCALE GENOMIC DNA]</scope>
    <source>
        <strain evidence="2 3">DSM 44786</strain>
    </source>
</reference>
<dbReference type="InterPro" id="IPR013096">
    <property type="entry name" value="Cupin_2"/>
</dbReference>
<dbReference type="EMBL" id="JACHJR010000001">
    <property type="protein sequence ID" value="MBB4951388.1"/>
    <property type="molecule type" value="Genomic_DNA"/>
</dbReference>
<dbReference type="AlphaFoldDB" id="A0A7W7WLL5"/>
<name>A0A7W7WLL5_9ACTN</name>
<dbReference type="InterPro" id="IPR014710">
    <property type="entry name" value="RmlC-like_jellyroll"/>
</dbReference>
<gene>
    <name evidence="2" type="ORF">F4556_006923</name>
</gene>
<keyword evidence="2" id="KW-0413">Isomerase</keyword>
<evidence type="ECO:0000313" key="3">
    <source>
        <dbReference type="Proteomes" id="UP000573327"/>
    </source>
</evidence>